<gene>
    <name evidence="2" type="ORF">AA0117_g9020</name>
</gene>
<name>A0A4Q4N818_ALTAL</name>
<dbReference type="Proteomes" id="UP000291422">
    <property type="component" value="Unassembled WGS sequence"/>
</dbReference>
<dbReference type="AlphaFoldDB" id="A0A4Q4N818"/>
<feature type="region of interest" description="Disordered" evidence="1">
    <location>
        <begin position="374"/>
        <end position="399"/>
    </location>
</feature>
<organism evidence="2 3">
    <name type="scientific">Alternaria alternata</name>
    <name type="common">Alternaria rot fungus</name>
    <name type="synonym">Torula alternata</name>
    <dbReference type="NCBI Taxonomy" id="5599"/>
    <lineage>
        <taxon>Eukaryota</taxon>
        <taxon>Fungi</taxon>
        <taxon>Dikarya</taxon>
        <taxon>Ascomycota</taxon>
        <taxon>Pezizomycotina</taxon>
        <taxon>Dothideomycetes</taxon>
        <taxon>Pleosporomycetidae</taxon>
        <taxon>Pleosporales</taxon>
        <taxon>Pleosporineae</taxon>
        <taxon>Pleosporaceae</taxon>
        <taxon>Alternaria</taxon>
        <taxon>Alternaria sect. Alternaria</taxon>
        <taxon>Alternaria alternata complex</taxon>
    </lineage>
</organism>
<dbReference type="EMBL" id="PDXD01000029">
    <property type="protein sequence ID" value="RYN72004.1"/>
    <property type="molecule type" value="Genomic_DNA"/>
</dbReference>
<evidence type="ECO:0000313" key="2">
    <source>
        <dbReference type="EMBL" id="RYN72004.1"/>
    </source>
</evidence>
<dbReference type="VEuPathDB" id="FungiDB:CC77DRAFT_283748"/>
<evidence type="ECO:0000313" key="3">
    <source>
        <dbReference type="Proteomes" id="UP000291422"/>
    </source>
</evidence>
<comment type="caution">
    <text evidence="2">The sequence shown here is derived from an EMBL/GenBank/DDBJ whole genome shotgun (WGS) entry which is preliminary data.</text>
</comment>
<feature type="compositionally biased region" description="Basic and acidic residues" evidence="1">
    <location>
        <begin position="376"/>
        <end position="385"/>
    </location>
</feature>
<accession>A0A4Q4N818</accession>
<evidence type="ECO:0000256" key="1">
    <source>
        <dbReference type="SAM" id="MobiDB-lite"/>
    </source>
</evidence>
<proteinExistence type="predicted"/>
<sequence>MVYPEQWQQQDEWARQYAHQVFPEQQQQQQQQQRSQQQHSAFTYQHPPQIFLVQQTQQQQNAWGHHLAPSPPHNTGTSAAWARQYAPHVIPEQQRQNPWSHQCAPHVSTEQQQQPRAVYGSYAQQPSPNMGINTPTPSPATYSNDHFYGEGYLNLGQHSYYNGQTVPTMPATFAPQLQNNVTQRNFIAAPPPDQGLTAPALDPHPSDIVNSLSQAMNQTPPQDWHCPKDDATLPATDEDRERWVQMLLNAMNNLDGIEGNQGRKNQNSLQKRWRGPLTGPDYYLPVDKLILCWTIEDLAERLHRLGPSVFHSFDANFWHQAAKTRNWTFEDRMTWIIELLRVSKTRCDSLLGGSGLQGIVANPAEKLDVTRAQAKQNEKRGETLKLGRAIKKQKTDRVT</sequence>
<reference evidence="3" key="1">
    <citation type="journal article" date="2019" name="bioRxiv">
        <title>Genomics, evolutionary history and diagnostics of the Alternaria alternata species group including apple and Asian pear pathotypes.</title>
        <authorList>
            <person name="Armitage A.D."/>
            <person name="Cockerton H.M."/>
            <person name="Sreenivasaprasad S."/>
            <person name="Woodhall J.W."/>
            <person name="Lane C.R."/>
            <person name="Harrison R.J."/>
            <person name="Clarkson J.P."/>
        </authorList>
    </citation>
    <scope>NUCLEOTIDE SEQUENCE [LARGE SCALE GENOMIC DNA]</scope>
    <source>
        <strain evidence="3">FERA 1177</strain>
    </source>
</reference>
<feature type="region of interest" description="Disordered" evidence="1">
    <location>
        <begin position="18"/>
        <end position="41"/>
    </location>
</feature>
<protein>
    <submittedName>
        <fullName evidence="2">Uncharacterized protein</fullName>
    </submittedName>
</protein>
<feature type="compositionally biased region" description="Low complexity" evidence="1">
    <location>
        <begin position="25"/>
        <end position="38"/>
    </location>
</feature>